<dbReference type="GO" id="GO:0005524">
    <property type="term" value="F:ATP binding"/>
    <property type="evidence" value="ECO:0007669"/>
    <property type="project" value="UniProtKB-KW"/>
</dbReference>
<evidence type="ECO:0000256" key="1">
    <source>
        <dbReference type="ARBA" id="ARBA00008894"/>
    </source>
</evidence>
<dbReference type="SUPFAM" id="SSF52058">
    <property type="entry name" value="L domain-like"/>
    <property type="match status" value="1"/>
</dbReference>
<dbReference type="Proteomes" id="UP000634136">
    <property type="component" value="Unassembled WGS sequence"/>
</dbReference>
<accession>A0A834W3U3</accession>
<dbReference type="AlphaFoldDB" id="A0A834W3U3"/>
<evidence type="ECO:0000256" key="2">
    <source>
        <dbReference type="ARBA" id="ARBA00022741"/>
    </source>
</evidence>
<dbReference type="PRINTS" id="PR00364">
    <property type="entry name" value="DISEASERSIST"/>
</dbReference>
<protein>
    <submittedName>
        <fullName evidence="7">Putative disease resistance protein</fullName>
    </submittedName>
</protein>
<feature type="domain" description="Disease resistance protein At4g27190-like leucine-rich repeats" evidence="6">
    <location>
        <begin position="483"/>
        <end position="588"/>
    </location>
</feature>
<evidence type="ECO:0000259" key="5">
    <source>
        <dbReference type="Pfam" id="PF00931"/>
    </source>
</evidence>
<dbReference type="Gene3D" id="1.10.8.430">
    <property type="entry name" value="Helical domain of apoptotic protease-activating factors"/>
    <property type="match status" value="1"/>
</dbReference>
<dbReference type="Pfam" id="PF00931">
    <property type="entry name" value="NB-ARC"/>
    <property type="match status" value="1"/>
</dbReference>
<keyword evidence="8" id="KW-1185">Reference proteome</keyword>
<dbReference type="Pfam" id="PF23247">
    <property type="entry name" value="LRR_RPS2"/>
    <property type="match status" value="4"/>
</dbReference>
<sequence length="1028" mass="116873">MEALKEPDVKMVGLCGLGGVGKTTIAKEVEKKVMEEEMFETVVMVTVTDHPNLEKIQGEIAEMMGMELDEKYINTRASRLHVRLKQEKNMLLIFDDLWEKLDLWQIGVPFDDDDNKNEQHCKIFLTSRNERVLSDQMRCKRNVKVGALCDDEAWALFKRIAELPDDINLLSVAEKIVERCGGLPVRIVAAVGALRNKALSEWKDALHQLENPLRRNITGINEADSVLRLSYDKLSQDVQPIFLLSAMLSYDPMILDLLMYSVGLNLLQGVDTMEKARDGIQVIVSKLKASNLLDSSSSDHFSMHDVVRDVALSIASNEKHSLVVRHGKFKSPDKNVLEGYTKILLDKSDINDLPPELYCPRLELLLLNKIFGKENSSSSSLQEESPYVKYPLFFPEKVNPNLKMLSLDGKRLAAMLMNDQLGFATTFFSLEELRVNGSACFKKIFSKPFRDDCFQLDFILPNLESLLVISCDNLIKLGPSFISFKNLVVIIVDCCYRLTSLLTSSIATSLVQLTKLTLNSCVKIEEIISKEGDDQMEKEIILFKKLRSLELEVLPSLKSFCSLNYSFMFPSLDKVAIRGCCNLRMFCPGDIYAPLLKGVEMELGEETEELWESNLNKTIQLVFLQEVTYLELSPEMKNVWVEKLAHPKPFSKLESLTVDNCDFLCEYVIPTHLVKSLSNLKWLMVQNCHSIKTIFDVKGMELDEEAHTSLPNIGLTQLHTLEIESCKVLEVIVAEDETSSEESPRFEFPQLEGLTLSQKDATMLRDGEFQADLLDKVNTLRLESFLDESLTFSYSFLERFPNLQQLRVEHSCFEEILPSQEQIVNQRGKIAPFKELYVGYLDQLKTIWNNDSQLQPIHQDLESLEVERCGSLIKLTPPLASFENLTLLIVSGCHQLIYLVTSSTAKSLVNLDFLWISDCERMEEIVRNESEEVEATITFNKLSSLDLTGLTSLKSFCSQNHTFEFPELEGVTITECHQMKMFCPGVVETPELCKVELDEDESSLEGDLNKTIKFLLLNRDGTNMYKED</sequence>
<dbReference type="InterPro" id="IPR027417">
    <property type="entry name" value="P-loop_NTPase"/>
</dbReference>
<dbReference type="InterPro" id="IPR057135">
    <property type="entry name" value="At4g27190-like_LRR"/>
</dbReference>
<organism evidence="7 8">
    <name type="scientific">Senna tora</name>
    <dbReference type="NCBI Taxonomy" id="362788"/>
    <lineage>
        <taxon>Eukaryota</taxon>
        <taxon>Viridiplantae</taxon>
        <taxon>Streptophyta</taxon>
        <taxon>Embryophyta</taxon>
        <taxon>Tracheophyta</taxon>
        <taxon>Spermatophyta</taxon>
        <taxon>Magnoliopsida</taxon>
        <taxon>eudicotyledons</taxon>
        <taxon>Gunneridae</taxon>
        <taxon>Pentapetalae</taxon>
        <taxon>rosids</taxon>
        <taxon>fabids</taxon>
        <taxon>Fabales</taxon>
        <taxon>Fabaceae</taxon>
        <taxon>Caesalpinioideae</taxon>
        <taxon>Cassia clade</taxon>
        <taxon>Senna</taxon>
    </lineage>
</organism>
<reference evidence="7" key="1">
    <citation type="submission" date="2020-09" db="EMBL/GenBank/DDBJ databases">
        <title>Genome-Enabled Discovery of Anthraquinone Biosynthesis in Senna tora.</title>
        <authorList>
            <person name="Kang S.-H."/>
            <person name="Pandey R.P."/>
            <person name="Lee C.-M."/>
            <person name="Sim J.-S."/>
            <person name="Jeong J.-T."/>
            <person name="Choi B.-S."/>
            <person name="Jung M."/>
            <person name="Ginzburg D."/>
            <person name="Zhao K."/>
            <person name="Won S.Y."/>
            <person name="Oh T.-J."/>
            <person name="Yu Y."/>
            <person name="Kim N.-H."/>
            <person name="Lee O.R."/>
            <person name="Lee T.-H."/>
            <person name="Bashyal P."/>
            <person name="Kim T.-S."/>
            <person name="Lee W.-H."/>
            <person name="Kawkins C."/>
            <person name="Kim C.-K."/>
            <person name="Kim J.S."/>
            <person name="Ahn B.O."/>
            <person name="Rhee S.Y."/>
            <person name="Sohng J.K."/>
        </authorList>
    </citation>
    <scope>NUCLEOTIDE SEQUENCE</scope>
    <source>
        <tissue evidence="7">Leaf</tissue>
    </source>
</reference>
<feature type="domain" description="NB-ARC" evidence="5">
    <location>
        <begin position="4"/>
        <end position="161"/>
    </location>
</feature>
<evidence type="ECO:0000259" key="6">
    <source>
        <dbReference type="Pfam" id="PF23247"/>
    </source>
</evidence>
<dbReference type="GO" id="GO:0006952">
    <property type="term" value="P:defense response"/>
    <property type="evidence" value="ECO:0007669"/>
    <property type="project" value="UniProtKB-KW"/>
</dbReference>
<proteinExistence type="inferred from homology"/>
<feature type="domain" description="Disease resistance protein At4g27190-like leucine-rich repeats" evidence="6">
    <location>
        <begin position="630"/>
        <end position="737"/>
    </location>
</feature>
<comment type="similarity">
    <text evidence="1">Belongs to the disease resistance NB-LRR family.</text>
</comment>
<keyword evidence="2" id="KW-0547">Nucleotide-binding</keyword>
<evidence type="ECO:0000313" key="8">
    <source>
        <dbReference type="Proteomes" id="UP000634136"/>
    </source>
</evidence>
<comment type="caution">
    <text evidence="7">The sequence shown here is derived from an EMBL/GenBank/DDBJ whole genome shotgun (WGS) entry which is preliminary data.</text>
</comment>
<evidence type="ECO:0000313" key="7">
    <source>
        <dbReference type="EMBL" id="KAF7808370.1"/>
    </source>
</evidence>
<keyword evidence="3" id="KW-0611">Plant defense</keyword>
<dbReference type="PANTHER" id="PTHR33463">
    <property type="entry name" value="NB-ARC DOMAIN-CONTAINING PROTEIN-RELATED"/>
    <property type="match status" value="1"/>
</dbReference>
<dbReference type="SUPFAM" id="SSF52047">
    <property type="entry name" value="RNI-like"/>
    <property type="match status" value="1"/>
</dbReference>
<keyword evidence="4" id="KW-0067">ATP-binding</keyword>
<dbReference type="PANTHER" id="PTHR33463:SF136">
    <property type="entry name" value="NB-ARC DOMAIN-CONTAINING PROTEIN"/>
    <property type="match status" value="1"/>
</dbReference>
<dbReference type="InterPro" id="IPR002182">
    <property type="entry name" value="NB-ARC"/>
</dbReference>
<feature type="domain" description="Disease resistance protein At4g27190-like leucine-rich repeats" evidence="6">
    <location>
        <begin position="879"/>
        <end position="982"/>
    </location>
</feature>
<evidence type="ECO:0000256" key="3">
    <source>
        <dbReference type="ARBA" id="ARBA00022821"/>
    </source>
</evidence>
<evidence type="ECO:0000256" key="4">
    <source>
        <dbReference type="ARBA" id="ARBA00022840"/>
    </source>
</evidence>
<dbReference type="GO" id="GO:0043531">
    <property type="term" value="F:ADP binding"/>
    <property type="evidence" value="ECO:0007669"/>
    <property type="project" value="InterPro"/>
</dbReference>
<dbReference type="SUPFAM" id="SSF52540">
    <property type="entry name" value="P-loop containing nucleoside triphosphate hydrolases"/>
    <property type="match status" value="1"/>
</dbReference>
<dbReference type="InterPro" id="IPR042197">
    <property type="entry name" value="Apaf_helical"/>
</dbReference>
<gene>
    <name evidence="7" type="ORF">G2W53_035113</name>
</gene>
<dbReference type="Gene3D" id="3.80.10.10">
    <property type="entry name" value="Ribonuclease Inhibitor"/>
    <property type="match status" value="2"/>
</dbReference>
<dbReference type="InterPro" id="IPR050905">
    <property type="entry name" value="Plant_NBS-LRR"/>
</dbReference>
<feature type="domain" description="Disease resistance protein At4g27190-like leucine-rich repeats" evidence="6">
    <location>
        <begin position="752"/>
        <end position="877"/>
    </location>
</feature>
<dbReference type="InterPro" id="IPR032675">
    <property type="entry name" value="LRR_dom_sf"/>
</dbReference>
<dbReference type="Gene3D" id="3.40.50.300">
    <property type="entry name" value="P-loop containing nucleotide triphosphate hydrolases"/>
    <property type="match status" value="1"/>
</dbReference>
<name>A0A834W3U3_9FABA</name>
<dbReference type="EMBL" id="JAAIUW010000011">
    <property type="protein sequence ID" value="KAF7808370.1"/>
    <property type="molecule type" value="Genomic_DNA"/>
</dbReference>
<dbReference type="OrthoDB" id="1704964at2759"/>